<keyword evidence="1" id="KW-0472">Membrane</keyword>
<keyword evidence="3" id="KW-1185">Reference proteome</keyword>
<keyword evidence="1" id="KW-0812">Transmembrane</keyword>
<evidence type="ECO:0008006" key="4">
    <source>
        <dbReference type="Google" id="ProtNLM"/>
    </source>
</evidence>
<dbReference type="EMBL" id="JAJISC010000004">
    <property type="protein sequence ID" value="MCS2609557.1"/>
    <property type="molecule type" value="Genomic_DNA"/>
</dbReference>
<name>A0ABT2ED92_9GAMM</name>
<dbReference type="RefSeq" id="WP_259036070.1">
    <property type="nucleotide sequence ID" value="NZ_JAJISC010000004.1"/>
</dbReference>
<evidence type="ECO:0000313" key="3">
    <source>
        <dbReference type="Proteomes" id="UP001165542"/>
    </source>
</evidence>
<comment type="caution">
    <text evidence="2">The sequence shown here is derived from an EMBL/GenBank/DDBJ whole genome shotgun (WGS) entry which is preliminary data.</text>
</comment>
<proteinExistence type="predicted"/>
<feature type="transmembrane region" description="Helical" evidence="1">
    <location>
        <begin position="12"/>
        <end position="36"/>
    </location>
</feature>
<sequence>MDFDWGTFLTAHASAIFALTGALGGGVLSFIGALLLKKREFHLSVSGKLLDRRIAAHERVIALATEMRVMVALGGFSSSGEVRRAPQVMISRDTFDDWFTRFTQLSLEGTSWLSTAAKREVNFAQDYLITLHLYLEQIPSDRFLGLGEVIRQDFVGLSSSLEKAAFGFFQSGVRKLKPDSLEKWHKYKRKETERRLASTLLLTNQGAFVQAQSDANAL</sequence>
<evidence type="ECO:0000256" key="1">
    <source>
        <dbReference type="SAM" id="Phobius"/>
    </source>
</evidence>
<reference evidence="2" key="1">
    <citation type="submission" date="2021-11" db="EMBL/GenBank/DDBJ databases">
        <title>Halomonas sp., isolated from a coastal aquaculture zone in Dongshan Bay.</title>
        <authorList>
            <person name="Lin W."/>
        </authorList>
    </citation>
    <scope>NUCLEOTIDE SEQUENCE</scope>
    <source>
        <strain evidence="2">Yzlin-01</strain>
    </source>
</reference>
<keyword evidence="1" id="KW-1133">Transmembrane helix</keyword>
<evidence type="ECO:0000313" key="2">
    <source>
        <dbReference type="EMBL" id="MCS2609557.1"/>
    </source>
</evidence>
<gene>
    <name evidence="2" type="ORF">LLY24_09550</name>
</gene>
<dbReference type="Proteomes" id="UP001165542">
    <property type="component" value="Unassembled WGS sequence"/>
</dbReference>
<accession>A0ABT2ED92</accession>
<protein>
    <recommendedName>
        <fullName evidence="4">DUF4760 domain-containing protein</fullName>
    </recommendedName>
</protein>
<organism evidence="2 3">
    <name type="scientific">Halomonas dongshanensis</name>
    <dbReference type="NCBI Taxonomy" id="2890835"/>
    <lineage>
        <taxon>Bacteria</taxon>
        <taxon>Pseudomonadati</taxon>
        <taxon>Pseudomonadota</taxon>
        <taxon>Gammaproteobacteria</taxon>
        <taxon>Oceanospirillales</taxon>
        <taxon>Halomonadaceae</taxon>
        <taxon>Halomonas</taxon>
    </lineage>
</organism>